<accession>A0A7I4YGP7</accession>
<dbReference type="OMA" id="CKTKTTS"/>
<organism evidence="1 2">
    <name type="scientific">Haemonchus contortus</name>
    <name type="common">Barber pole worm</name>
    <dbReference type="NCBI Taxonomy" id="6289"/>
    <lineage>
        <taxon>Eukaryota</taxon>
        <taxon>Metazoa</taxon>
        <taxon>Ecdysozoa</taxon>
        <taxon>Nematoda</taxon>
        <taxon>Chromadorea</taxon>
        <taxon>Rhabditida</taxon>
        <taxon>Rhabditina</taxon>
        <taxon>Rhabditomorpha</taxon>
        <taxon>Strongyloidea</taxon>
        <taxon>Trichostrongylidae</taxon>
        <taxon>Haemonchus</taxon>
    </lineage>
</organism>
<keyword evidence="1" id="KW-1185">Reference proteome</keyword>
<proteinExistence type="predicted"/>
<sequence>MKDTIGSSNIFTIALRKLSLKDVKTRLPPKNLELIRQRGIARATGNCQQASELAKLCREALKEDLKERRAAVMDEAAEAGKSIGKARRSLANCKTKTTSLRRPDGTVTASRRVMEKVIYDLYSDLFDSHVYLPTHQLRQDEYSSAQKYSANFNLP</sequence>
<dbReference type="OrthoDB" id="5863145at2759"/>
<evidence type="ECO:0000313" key="1">
    <source>
        <dbReference type="Proteomes" id="UP000025227"/>
    </source>
</evidence>
<protein>
    <submittedName>
        <fullName evidence="2">Stomatal closure-related actin-binding protein 1</fullName>
    </submittedName>
</protein>
<dbReference type="Proteomes" id="UP000025227">
    <property type="component" value="Unplaced"/>
</dbReference>
<name>A0A7I4YGP7_HAECO</name>
<dbReference type="AlphaFoldDB" id="A0A7I4YGP7"/>
<dbReference type="WBParaSite" id="HCON_00088630-00001">
    <property type="protein sequence ID" value="HCON_00088630-00001"/>
    <property type="gene ID" value="HCON_00088630"/>
</dbReference>
<evidence type="ECO:0000313" key="2">
    <source>
        <dbReference type="WBParaSite" id="HCON_00088630-00001"/>
    </source>
</evidence>
<reference evidence="2" key="1">
    <citation type="submission" date="2020-12" db="UniProtKB">
        <authorList>
            <consortium name="WormBaseParasite"/>
        </authorList>
    </citation>
    <scope>IDENTIFICATION</scope>
    <source>
        <strain evidence="2">MHco3</strain>
    </source>
</reference>